<accession>A0A955I829</accession>
<feature type="transmembrane region" description="Helical" evidence="1">
    <location>
        <begin position="26"/>
        <end position="46"/>
    </location>
</feature>
<reference evidence="2" key="1">
    <citation type="submission" date="2020-04" db="EMBL/GenBank/DDBJ databases">
        <authorList>
            <person name="Zhang T."/>
        </authorList>
    </citation>
    <scope>NUCLEOTIDE SEQUENCE</scope>
    <source>
        <strain evidence="2">HKST-UBA15</strain>
    </source>
</reference>
<name>A0A955I829_9BACT</name>
<evidence type="ECO:0000256" key="1">
    <source>
        <dbReference type="SAM" id="Phobius"/>
    </source>
</evidence>
<dbReference type="EMBL" id="JAGQLL010000077">
    <property type="protein sequence ID" value="MCA9380520.1"/>
    <property type="molecule type" value="Genomic_DNA"/>
</dbReference>
<organism evidence="2 3">
    <name type="scientific">Candidatus Dojkabacteria bacterium</name>
    <dbReference type="NCBI Taxonomy" id="2099670"/>
    <lineage>
        <taxon>Bacteria</taxon>
        <taxon>Candidatus Dojkabacteria</taxon>
    </lineage>
</organism>
<keyword evidence="1" id="KW-0812">Transmembrane</keyword>
<evidence type="ECO:0000313" key="2">
    <source>
        <dbReference type="EMBL" id="MCA9380520.1"/>
    </source>
</evidence>
<gene>
    <name evidence="2" type="ORF">KC675_05060</name>
</gene>
<comment type="caution">
    <text evidence="2">The sequence shown here is derived from an EMBL/GenBank/DDBJ whole genome shotgun (WGS) entry which is preliminary data.</text>
</comment>
<evidence type="ECO:0000313" key="3">
    <source>
        <dbReference type="Proteomes" id="UP000745577"/>
    </source>
</evidence>
<protein>
    <submittedName>
        <fullName evidence="2">Uncharacterized protein</fullName>
    </submittedName>
</protein>
<feature type="transmembrane region" description="Helical" evidence="1">
    <location>
        <begin position="92"/>
        <end position="110"/>
    </location>
</feature>
<dbReference type="Proteomes" id="UP000745577">
    <property type="component" value="Unassembled WGS sequence"/>
</dbReference>
<sequence>MNDQSDKPDALNVDVKRSLVGAASRALVLGAINFLSTPLAIQAWIYDEPWQGFPIAIASISNIASVANTMAEIYRSTHPKQGDYLDVNVSRALLSLIPFIGSAVGANIIMNTSDTPVTPPPTPFITPEWMVPDLDQKAMNAIPRIAEALTGLQGLAGRAIASM</sequence>
<dbReference type="AlphaFoldDB" id="A0A955I829"/>
<keyword evidence="1" id="KW-0472">Membrane</keyword>
<feature type="transmembrane region" description="Helical" evidence="1">
    <location>
        <begin position="52"/>
        <end position="71"/>
    </location>
</feature>
<reference evidence="2" key="2">
    <citation type="journal article" date="2021" name="Microbiome">
        <title>Successional dynamics and alternative stable states in a saline activated sludge microbial community over 9 years.</title>
        <authorList>
            <person name="Wang Y."/>
            <person name="Ye J."/>
            <person name="Ju F."/>
            <person name="Liu L."/>
            <person name="Boyd J.A."/>
            <person name="Deng Y."/>
            <person name="Parks D.H."/>
            <person name="Jiang X."/>
            <person name="Yin X."/>
            <person name="Woodcroft B.J."/>
            <person name="Tyson G.W."/>
            <person name="Hugenholtz P."/>
            <person name="Polz M.F."/>
            <person name="Zhang T."/>
        </authorList>
    </citation>
    <scope>NUCLEOTIDE SEQUENCE</scope>
    <source>
        <strain evidence="2">HKST-UBA15</strain>
    </source>
</reference>
<proteinExistence type="predicted"/>
<keyword evidence="1" id="KW-1133">Transmembrane helix</keyword>